<dbReference type="Proteomes" id="UP000232060">
    <property type="component" value="Unassembled WGS sequence"/>
</dbReference>
<gene>
    <name evidence="1" type="ORF">CUC44_05995</name>
</gene>
<evidence type="ECO:0000313" key="2">
    <source>
        <dbReference type="Proteomes" id="UP000232060"/>
    </source>
</evidence>
<organism evidence="1 2">
    <name type="scientific">Aeromonas lusitana</name>
    <dbReference type="NCBI Taxonomy" id="931529"/>
    <lineage>
        <taxon>Bacteria</taxon>
        <taxon>Pseudomonadati</taxon>
        <taxon>Pseudomonadota</taxon>
        <taxon>Gammaproteobacteria</taxon>
        <taxon>Aeromonadales</taxon>
        <taxon>Aeromonadaceae</taxon>
        <taxon>Aeromonas</taxon>
    </lineage>
</organism>
<sequence length="208" mass="22978">MAAGLTPYQLRFCPASYLDEGHFPKTWCGLREALPEWRTLPALNGALLNELALGIEYDLPVPLGGLALFPQAELILLLRRLGAVLHGEAIRHCLQAPMLRHLISLLGEEGHRTLLSQLDLLIGLWPAGWQRSLPAQPDGAYLEQAGLQFWLAATGEADLCWARRLALRLSPALAVTPWHLATEQLPLARVLCLKIAKQVTPQCCHLLK</sequence>
<dbReference type="Pfam" id="PF06578">
    <property type="entry name" value="YscK"/>
    <property type="match status" value="1"/>
</dbReference>
<comment type="caution">
    <text evidence="1">The sequence shown here is derived from an EMBL/GenBank/DDBJ whole genome shotgun (WGS) entry which is preliminary data.</text>
</comment>
<protein>
    <submittedName>
        <fullName evidence="1">Preprotein translocase K</fullName>
    </submittedName>
</protein>
<dbReference type="InterPro" id="IPR009510">
    <property type="entry name" value="T3SS_K"/>
</dbReference>
<dbReference type="AlphaFoldDB" id="A0A2M8HCH1"/>
<accession>A0A2M8HCH1</accession>
<name>A0A2M8HCH1_9GAMM</name>
<proteinExistence type="predicted"/>
<keyword evidence="2" id="KW-1185">Reference proteome</keyword>
<dbReference type="RefSeq" id="WP_100859059.1">
    <property type="nucleotide sequence ID" value="NZ_PGCP01000005.1"/>
</dbReference>
<reference evidence="1 2" key="1">
    <citation type="submission" date="2017-11" db="EMBL/GenBank/DDBJ databases">
        <title>Draft genome sequence of environmental isolate Aeromonas lusitania sp. nov. MDC 2473.</title>
        <authorList>
            <person name="Colston S.M."/>
            <person name="Navarro A."/>
            <person name="Martinez-Murcia A.J."/>
            <person name="Graf J."/>
        </authorList>
    </citation>
    <scope>NUCLEOTIDE SEQUENCE [LARGE SCALE GENOMIC DNA]</scope>
    <source>
        <strain evidence="1 2">MDC 2473</strain>
    </source>
</reference>
<dbReference type="EMBL" id="PGCP01000005">
    <property type="protein sequence ID" value="PJC94240.1"/>
    <property type="molecule type" value="Genomic_DNA"/>
</dbReference>
<evidence type="ECO:0000313" key="1">
    <source>
        <dbReference type="EMBL" id="PJC94240.1"/>
    </source>
</evidence>
<dbReference type="OrthoDB" id="6464410at2"/>